<evidence type="ECO:0000259" key="4">
    <source>
        <dbReference type="SMART" id="SM01416"/>
    </source>
</evidence>
<accession>A0A6J0N593</accession>
<evidence type="ECO:0000256" key="1">
    <source>
        <dbReference type="ARBA" id="ARBA00011082"/>
    </source>
</evidence>
<dbReference type="GeneID" id="108850646"/>
<feature type="domain" description="Large ribosomal subunit protein eL19" evidence="4">
    <location>
        <begin position="3"/>
        <end position="112"/>
    </location>
</feature>
<dbReference type="GO" id="GO:0022625">
    <property type="term" value="C:cytosolic large ribosomal subunit"/>
    <property type="evidence" value="ECO:0007669"/>
    <property type="project" value="InterPro"/>
</dbReference>
<evidence type="ECO:0000313" key="5">
    <source>
        <dbReference type="Proteomes" id="UP000504610"/>
    </source>
</evidence>
<gene>
    <name evidence="6" type="primary">LOC108850646</name>
</gene>
<dbReference type="Pfam" id="PF25568">
    <property type="entry name" value="AAA_lid_At3g28540"/>
    <property type="match status" value="1"/>
</dbReference>
<dbReference type="Proteomes" id="UP000504610">
    <property type="component" value="Chromosome 4"/>
</dbReference>
<dbReference type="Gene3D" id="6.10.280.40">
    <property type="match status" value="1"/>
</dbReference>
<evidence type="ECO:0000313" key="6">
    <source>
        <dbReference type="RefSeq" id="XP_018479644.1"/>
    </source>
</evidence>
<dbReference type="GO" id="GO:0003735">
    <property type="term" value="F:structural constituent of ribosome"/>
    <property type="evidence" value="ECO:0007669"/>
    <property type="project" value="InterPro"/>
</dbReference>
<dbReference type="Pfam" id="PF01280">
    <property type="entry name" value="Ribosomal_L19e"/>
    <property type="match status" value="1"/>
</dbReference>
<dbReference type="OrthoDB" id="5407653at2759"/>
<proteinExistence type="inferred from homology"/>
<comment type="similarity">
    <text evidence="1">Belongs to the eukaryotic ribosomal protein eL19 family.</text>
</comment>
<dbReference type="GO" id="GO:0003723">
    <property type="term" value="F:RNA binding"/>
    <property type="evidence" value="ECO:0007669"/>
    <property type="project" value="InterPro"/>
</dbReference>
<evidence type="ECO:0000256" key="3">
    <source>
        <dbReference type="ARBA" id="ARBA00023274"/>
    </source>
</evidence>
<dbReference type="GO" id="GO:0006412">
    <property type="term" value="P:translation"/>
    <property type="evidence" value="ECO:0007669"/>
    <property type="project" value="InterPro"/>
</dbReference>
<name>A0A6J0N593_RAPSA</name>
<keyword evidence="5" id="KW-1185">Reference proteome</keyword>
<reference evidence="6" key="2">
    <citation type="submission" date="2025-08" db="UniProtKB">
        <authorList>
            <consortium name="RefSeq"/>
        </authorList>
    </citation>
    <scope>IDENTIFICATION</scope>
    <source>
        <tissue evidence="6">Leaf</tissue>
    </source>
</reference>
<sequence>MVSLKVQKRLAASVMKNGKGKVWLDPNESSGISMANSPQCLMTMVEENDHNNRLDMHIELSYSTYEAFKILAKNYLDLDDHDDDPLFKNIKSLLKETEISLNNLIKALEEKKSSQSQHDEDKKKNKF</sequence>
<dbReference type="SUPFAM" id="SSF48140">
    <property type="entry name" value="Ribosomal protein L19 (L19e)"/>
    <property type="match status" value="1"/>
</dbReference>
<dbReference type="SMART" id="SM01416">
    <property type="entry name" value="Ribosomal_L19e"/>
    <property type="match status" value="1"/>
</dbReference>
<dbReference type="Gene3D" id="1.10.1650.10">
    <property type="match status" value="1"/>
</dbReference>
<dbReference type="InterPro" id="IPR039547">
    <property type="entry name" value="Ribosomal_eL19"/>
</dbReference>
<dbReference type="InterPro" id="IPR000196">
    <property type="entry name" value="Ribosomal_eL19_dom"/>
</dbReference>
<dbReference type="InterPro" id="IPR035970">
    <property type="entry name" value="60S_ribosomal_eL19_sf"/>
</dbReference>
<dbReference type="KEGG" id="rsz:108850646"/>
<reference evidence="5" key="1">
    <citation type="journal article" date="2019" name="Database">
        <title>The radish genome database (RadishGD): an integrated information resource for radish genomics.</title>
        <authorList>
            <person name="Yu H.J."/>
            <person name="Baek S."/>
            <person name="Lee Y.J."/>
            <person name="Cho A."/>
            <person name="Mun J.H."/>
        </authorList>
    </citation>
    <scope>NUCLEOTIDE SEQUENCE [LARGE SCALE GENOMIC DNA]</scope>
    <source>
        <strain evidence="5">cv. WK10039</strain>
    </source>
</reference>
<keyword evidence="3" id="KW-0687">Ribonucleoprotein</keyword>
<protein>
    <submittedName>
        <fullName evidence="6">AAA-ATPase At5g40000-like</fullName>
    </submittedName>
</protein>
<dbReference type="FunFam" id="1.10.1650.10:FF:000001">
    <property type="entry name" value="Ribosomal protein L19"/>
    <property type="match status" value="1"/>
</dbReference>
<evidence type="ECO:0000256" key="2">
    <source>
        <dbReference type="ARBA" id="ARBA00022980"/>
    </source>
</evidence>
<dbReference type="PANTHER" id="PTHR10722">
    <property type="entry name" value="60S RIBOSOMAL PROTEIN L19"/>
    <property type="match status" value="1"/>
</dbReference>
<dbReference type="AlphaFoldDB" id="A0A6J0N593"/>
<dbReference type="RefSeq" id="XP_018479644.1">
    <property type="nucleotide sequence ID" value="XM_018624142.2"/>
</dbReference>
<dbReference type="InterPro" id="IPR057259">
    <property type="entry name" value="Ribosomal_L19e"/>
</dbReference>
<dbReference type="InterPro" id="IPR058017">
    <property type="entry name" value="At3g28540-like_C"/>
</dbReference>
<organism evidence="5 6">
    <name type="scientific">Raphanus sativus</name>
    <name type="common">Radish</name>
    <name type="synonym">Raphanus raphanistrum var. sativus</name>
    <dbReference type="NCBI Taxonomy" id="3726"/>
    <lineage>
        <taxon>Eukaryota</taxon>
        <taxon>Viridiplantae</taxon>
        <taxon>Streptophyta</taxon>
        <taxon>Embryophyta</taxon>
        <taxon>Tracheophyta</taxon>
        <taxon>Spermatophyta</taxon>
        <taxon>Magnoliopsida</taxon>
        <taxon>eudicotyledons</taxon>
        <taxon>Gunneridae</taxon>
        <taxon>Pentapetalae</taxon>
        <taxon>rosids</taxon>
        <taxon>malvids</taxon>
        <taxon>Brassicales</taxon>
        <taxon>Brassicaceae</taxon>
        <taxon>Brassiceae</taxon>
        <taxon>Raphanus</taxon>
    </lineage>
</organism>
<keyword evidence="2" id="KW-0689">Ribosomal protein</keyword>
<dbReference type="InterPro" id="IPR015972">
    <property type="entry name" value="Ribosomal_eL19_dom1"/>
</dbReference>